<dbReference type="EMBL" id="SLXB01000026">
    <property type="protein sequence ID" value="TCO88342.1"/>
    <property type="molecule type" value="Genomic_DNA"/>
</dbReference>
<dbReference type="Proteomes" id="UP000295600">
    <property type="component" value="Unassembled WGS sequence"/>
</dbReference>
<reference evidence="1 2" key="1">
    <citation type="submission" date="2019-03" db="EMBL/GenBank/DDBJ databases">
        <title>Genomic Encyclopedia of Type Strains, Phase IV (KMG-IV): sequencing the most valuable type-strain genomes for metagenomic binning, comparative biology and taxonomic classification.</title>
        <authorList>
            <person name="Goeker M."/>
        </authorList>
    </citation>
    <scope>NUCLEOTIDE SEQUENCE [LARGE SCALE GENOMIC DNA]</scope>
    <source>
        <strain evidence="1 2">DSM 23917</strain>
    </source>
</reference>
<sequence length="55" mass="6349">MDYEIGYIQEFTPQQRARIRHVLNYCSLIPGPKIRLASTHATYNGVADLPIRTME</sequence>
<dbReference type="GeneID" id="94549653"/>
<dbReference type="AlphaFoldDB" id="A0A4R2LG81"/>
<comment type="caution">
    <text evidence="1">The sequence shown here is derived from an EMBL/GenBank/DDBJ whole genome shotgun (WGS) entry which is preliminary data.</text>
</comment>
<evidence type="ECO:0000313" key="2">
    <source>
        <dbReference type="Proteomes" id="UP000295600"/>
    </source>
</evidence>
<gene>
    <name evidence="1" type="ORF">EV202_1262</name>
</gene>
<dbReference type="RefSeq" id="WP_164996195.1">
    <property type="nucleotide sequence ID" value="NZ_CP027234.1"/>
</dbReference>
<evidence type="ECO:0000313" key="1">
    <source>
        <dbReference type="EMBL" id="TCO88342.1"/>
    </source>
</evidence>
<name>A0A4R2LG81_9BACE</name>
<protein>
    <submittedName>
        <fullName evidence="1">Uncharacterized protein</fullName>
    </submittedName>
</protein>
<accession>A0A4R2LG81</accession>
<proteinExistence type="predicted"/>
<organism evidence="1 2">
    <name type="scientific">Prevotella heparinolytica</name>
    <dbReference type="NCBI Taxonomy" id="28113"/>
    <lineage>
        <taxon>Bacteria</taxon>
        <taxon>Pseudomonadati</taxon>
        <taxon>Bacteroidota</taxon>
        <taxon>Bacteroidia</taxon>
        <taxon>Bacteroidales</taxon>
        <taxon>Bacteroidaceae</taxon>
        <taxon>Bacteroides</taxon>
    </lineage>
</organism>